<name>A2FFK7_TRIV3</name>
<dbReference type="Gene3D" id="3.80.10.10">
    <property type="entry name" value="Ribonuclease Inhibitor"/>
    <property type="match status" value="4"/>
</dbReference>
<gene>
    <name evidence="1" type="ORF">TVAG_264100</name>
</gene>
<dbReference type="KEGG" id="tva:4754053"/>
<dbReference type="STRING" id="5722.A2FFK7"/>
<dbReference type="OrthoDB" id="2013775at2759"/>
<dbReference type="InParanoid" id="A2FFK7"/>
<dbReference type="SMR" id="A2FFK7"/>
<organism evidence="1 2">
    <name type="scientific">Trichomonas vaginalis (strain ATCC PRA-98 / G3)</name>
    <dbReference type="NCBI Taxonomy" id="412133"/>
    <lineage>
        <taxon>Eukaryota</taxon>
        <taxon>Metamonada</taxon>
        <taxon>Parabasalia</taxon>
        <taxon>Trichomonadida</taxon>
        <taxon>Trichomonadidae</taxon>
        <taxon>Trichomonas</taxon>
    </lineage>
</organism>
<dbReference type="AlphaFoldDB" id="A2FFK7"/>
<dbReference type="PANTHER" id="PTHR45661">
    <property type="entry name" value="SURFACE ANTIGEN"/>
    <property type="match status" value="1"/>
</dbReference>
<proteinExistence type="predicted"/>
<protein>
    <submittedName>
        <fullName evidence="1">Leucine Rich Repeat family protein</fullName>
    </submittedName>
</protein>
<dbReference type="RefSeq" id="XP_001309216.1">
    <property type="nucleotide sequence ID" value="XM_001309215.1"/>
</dbReference>
<dbReference type="Proteomes" id="UP000001542">
    <property type="component" value="Unassembled WGS sequence"/>
</dbReference>
<sequence>MIIFLVLLYTNIDESCYSSDGKILTSVNDTSSDHRISSTCEIIQDKCFYELGTLNSFSFQENPNLTTIGEKSFYRCGNLIIINLSSCNKLTKISSEAFYECSKVNQILLPEGLLEIGDDAFRYNYQVTSIVIPASVKIIDKQAFYRCSKLQNVTFGEGSNLTFLEEIIFAHSSITSFQIPEKVSIVHGYAFTDRQLTSISVHPKNNYLTTNGNAVFSKNESILFFICNKIGYEIPNSVTAIGEYCFYQSSIQTIIVPVNVKKIEGYVFSSCNSLINVTFLGPIDYFGDRVFDDCSNLELIIFPNSPMTVQGYYFISTDMPKVNLSFTCKTLFSSASVARNTNVSILYLNEPNLIITPDRFIMSSDQTNIYEYWGYSYSITIPESVTKVKEKAFENSTVGNFYFTENSQITSIEDYAFRNCSKLRSFNYSFPNLQTLGMSSFKDCINLEDFTFSSPNLVIMTNTFENCIRLKNVINISNVPDNCFCGCANLEKVTIREGSKSIGIKSFENCSSLESIKITQSIQYILDYSFLYCKKLKSITFSETNLLDTFSINSISECESLTNISNFSSDKFKCIYNTIYQINNTKWELIFHLSPSKDKELNINCSVICSYSFNSSNNIEKINIKSDSVSVIEDYSFNKCLNLKYINFPLSVSDVEIDAFHECKSIRCPLIIENTSTDYIRMIAASGIPRRLMISCHIVHVSKESFKSQIFTSSFYTSILETSY</sequence>
<dbReference type="SUPFAM" id="SSF52058">
    <property type="entry name" value="L domain-like"/>
    <property type="match status" value="2"/>
</dbReference>
<reference evidence="1" key="2">
    <citation type="journal article" date="2007" name="Science">
        <title>Draft genome sequence of the sexually transmitted pathogen Trichomonas vaginalis.</title>
        <authorList>
            <person name="Carlton J.M."/>
            <person name="Hirt R.P."/>
            <person name="Silva J.C."/>
            <person name="Delcher A.L."/>
            <person name="Schatz M."/>
            <person name="Zhao Q."/>
            <person name="Wortman J.R."/>
            <person name="Bidwell S.L."/>
            <person name="Alsmark U.C.M."/>
            <person name="Besteiro S."/>
            <person name="Sicheritz-Ponten T."/>
            <person name="Noel C.J."/>
            <person name="Dacks J.B."/>
            <person name="Foster P.G."/>
            <person name="Simillion C."/>
            <person name="Van de Peer Y."/>
            <person name="Miranda-Saavedra D."/>
            <person name="Barton G.J."/>
            <person name="Westrop G.D."/>
            <person name="Mueller S."/>
            <person name="Dessi D."/>
            <person name="Fiori P.L."/>
            <person name="Ren Q."/>
            <person name="Paulsen I."/>
            <person name="Zhang H."/>
            <person name="Bastida-Corcuera F.D."/>
            <person name="Simoes-Barbosa A."/>
            <person name="Brown M.T."/>
            <person name="Hayes R.D."/>
            <person name="Mukherjee M."/>
            <person name="Okumura C.Y."/>
            <person name="Schneider R."/>
            <person name="Smith A.J."/>
            <person name="Vanacova S."/>
            <person name="Villalvazo M."/>
            <person name="Haas B.J."/>
            <person name="Pertea M."/>
            <person name="Feldblyum T.V."/>
            <person name="Utterback T.R."/>
            <person name="Shu C.L."/>
            <person name="Osoegawa K."/>
            <person name="de Jong P.J."/>
            <person name="Hrdy I."/>
            <person name="Horvathova L."/>
            <person name="Zubacova Z."/>
            <person name="Dolezal P."/>
            <person name="Malik S.B."/>
            <person name="Logsdon J.M. Jr."/>
            <person name="Henze K."/>
            <person name="Gupta A."/>
            <person name="Wang C.C."/>
            <person name="Dunne R.L."/>
            <person name="Upcroft J.A."/>
            <person name="Upcroft P."/>
            <person name="White O."/>
            <person name="Salzberg S.L."/>
            <person name="Tang P."/>
            <person name="Chiu C.-H."/>
            <person name="Lee Y.-S."/>
            <person name="Embley T.M."/>
            <person name="Coombs G.H."/>
            <person name="Mottram J.C."/>
            <person name="Tachezy J."/>
            <person name="Fraser-Liggett C.M."/>
            <person name="Johnson P.J."/>
        </authorList>
    </citation>
    <scope>NUCLEOTIDE SEQUENCE [LARGE SCALE GENOMIC DNA]</scope>
    <source>
        <strain evidence="1">G3</strain>
    </source>
</reference>
<dbReference type="InterPro" id="IPR026906">
    <property type="entry name" value="LRR_5"/>
</dbReference>
<evidence type="ECO:0000313" key="1">
    <source>
        <dbReference type="EMBL" id="EAX96286.1"/>
    </source>
</evidence>
<dbReference type="PANTHER" id="PTHR45661:SF3">
    <property type="entry name" value="IG-LIKE DOMAIN-CONTAINING PROTEIN"/>
    <property type="match status" value="1"/>
</dbReference>
<accession>A2FFK7</accession>
<dbReference type="InterPro" id="IPR053139">
    <property type="entry name" value="Surface_bspA-like"/>
</dbReference>
<dbReference type="EMBL" id="DS113765">
    <property type="protein sequence ID" value="EAX96286.1"/>
    <property type="molecule type" value="Genomic_DNA"/>
</dbReference>
<reference evidence="1" key="1">
    <citation type="submission" date="2006-10" db="EMBL/GenBank/DDBJ databases">
        <authorList>
            <person name="Amadeo P."/>
            <person name="Zhao Q."/>
            <person name="Wortman J."/>
            <person name="Fraser-Liggett C."/>
            <person name="Carlton J."/>
        </authorList>
    </citation>
    <scope>NUCLEOTIDE SEQUENCE</scope>
    <source>
        <strain evidence="1">G3</strain>
    </source>
</reference>
<dbReference type="Pfam" id="PF13306">
    <property type="entry name" value="LRR_5"/>
    <property type="match status" value="4"/>
</dbReference>
<keyword evidence="2" id="KW-1185">Reference proteome</keyword>
<dbReference type="VEuPathDB" id="TrichDB:TVAGG3_1008110"/>
<dbReference type="VEuPathDB" id="TrichDB:TVAG_264100"/>
<evidence type="ECO:0000313" key="2">
    <source>
        <dbReference type="Proteomes" id="UP000001542"/>
    </source>
</evidence>
<dbReference type="InterPro" id="IPR032675">
    <property type="entry name" value="LRR_dom_sf"/>
</dbReference>